<sequence length="280" mass="30790" precursor="true">MKSSSFHVAIGLCCLSVASLVSADEWKSGIEWPEPPQVDPGATSTDAPSDAIVLFDGKDLSKWDGGEKWIIKDGYAEVAKGGITTKDKFGDMQLHLEFASPAEVKGSGQGRGNSGVFLFGKYEVQILDSYDNPTYFDGQSASIYKQSPPMVNASRKPGEWQTYDIIFNAPTFKKDGSFDKPGHVTVLHNGVLVQNNFELLGATKWDSPPKVEKHGPKGKISLQFHWNPVRFRNIWVRELNPLVGKMPEPKPTEEAKPEVKKESEPVAEKPAEKAAEESAK</sequence>
<dbReference type="InterPro" id="IPR010496">
    <property type="entry name" value="AL/BT2_dom"/>
</dbReference>
<feature type="chain" id="PRO_5022965958" description="3-keto-alpha-glucoside-1,2-lyase/3-keto-2-hydroxy-glucal hydratase domain-containing protein" evidence="2">
    <location>
        <begin position="24"/>
        <end position="280"/>
    </location>
</feature>
<feature type="compositionally biased region" description="Basic and acidic residues" evidence="1">
    <location>
        <begin position="247"/>
        <end position="280"/>
    </location>
</feature>
<evidence type="ECO:0000256" key="1">
    <source>
        <dbReference type="SAM" id="MobiDB-lite"/>
    </source>
</evidence>
<feature type="domain" description="3-keto-alpha-glucoside-1,2-lyase/3-keto-2-hydroxy-glucal hydratase" evidence="3">
    <location>
        <begin position="51"/>
        <end position="237"/>
    </location>
</feature>
<proteinExistence type="predicted"/>
<dbReference type="OrthoDB" id="176168at2"/>
<comment type="caution">
    <text evidence="4">The sequence shown here is derived from an EMBL/GenBank/DDBJ whole genome shotgun (WGS) entry which is preliminary data.</text>
</comment>
<protein>
    <recommendedName>
        <fullName evidence="3">3-keto-alpha-glucoside-1,2-lyase/3-keto-2-hydroxy-glucal hydratase domain-containing protein</fullName>
    </recommendedName>
</protein>
<dbReference type="Proteomes" id="UP000318878">
    <property type="component" value="Unassembled WGS sequence"/>
</dbReference>
<dbReference type="EMBL" id="SJPF01000002">
    <property type="protein sequence ID" value="TWT34144.1"/>
    <property type="molecule type" value="Genomic_DNA"/>
</dbReference>
<evidence type="ECO:0000256" key="2">
    <source>
        <dbReference type="SAM" id="SignalP"/>
    </source>
</evidence>
<evidence type="ECO:0000313" key="4">
    <source>
        <dbReference type="EMBL" id="TWT34144.1"/>
    </source>
</evidence>
<dbReference type="GO" id="GO:0016787">
    <property type="term" value="F:hydrolase activity"/>
    <property type="evidence" value="ECO:0007669"/>
    <property type="project" value="InterPro"/>
</dbReference>
<dbReference type="Pfam" id="PF06439">
    <property type="entry name" value="3keto-disac_hyd"/>
    <property type="match status" value="1"/>
</dbReference>
<keyword evidence="2" id="KW-0732">Signal</keyword>
<dbReference type="AlphaFoldDB" id="A0A5C5V6C6"/>
<keyword evidence="5" id="KW-1185">Reference proteome</keyword>
<name>A0A5C5V6C6_9BACT</name>
<dbReference type="Gene3D" id="2.60.120.560">
    <property type="entry name" value="Exo-inulinase, domain 1"/>
    <property type="match status" value="1"/>
</dbReference>
<feature type="region of interest" description="Disordered" evidence="1">
    <location>
        <begin position="242"/>
        <end position="280"/>
    </location>
</feature>
<evidence type="ECO:0000313" key="5">
    <source>
        <dbReference type="Proteomes" id="UP000318878"/>
    </source>
</evidence>
<accession>A0A5C5V6C6</accession>
<organism evidence="4 5">
    <name type="scientific">Blastopirellula retiformator</name>
    <dbReference type="NCBI Taxonomy" id="2527970"/>
    <lineage>
        <taxon>Bacteria</taxon>
        <taxon>Pseudomonadati</taxon>
        <taxon>Planctomycetota</taxon>
        <taxon>Planctomycetia</taxon>
        <taxon>Pirellulales</taxon>
        <taxon>Pirellulaceae</taxon>
        <taxon>Blastopirellula</taxon>
    </lineage>
</organism>
<evidence type="ECO:0000259" key="3">
    <source>
        <dbReference type="Pfam" id="PF06439"/>
    </source>
</evidence>
<feature type="signal peptide" evidence="2">
    <location>
        <begin position="1"/>
        <end position="23"/>
    </location>
</feature>
<reference evidence="4 5" key="1">
    <citation type="submission" date="2019-02" db="EMBL/GenBank/DDBJ databases">
        <title>Deep-cultivation of Planctomycetes and their phenomic and genomic characterization uncovers novel biology.</title>
        <authorList>
            <person name="Wiegand S."/>
            <person name="Jogler M."/>
            <person name="Boedeker C."/>
            <person name="Pinto D."/>
            <person name="Vollmers J."/>
            <person name="Rivas-Marin E."/>
            <person name="Kohn T."/>
            <person name="Peeters S.H."/>
            <person name="Heuer A."/>
            <person name="Rast P."/>
            <person name="Oberbeckmann S."/>
            <person name="Bunk B."/>
            <person name="Jeske O."/>
            <person name="Meyerdierks A."/>
            <person name="Storesund J.E."/>
            <person name="Kallscheuer N."/>
            <person name="Luecker S."/>
            <person name="Lage O.M."/>
            <person name="Pohl T."/>
            <person name="Merkel B.J."/>
            <person name="Hornburger P."/>
            <person name="Mueller R.-W."/>
            <person name="Bruemmer F."/>
            <person name="Labrenz M."/>
            <person name="Spormann A.M."/>
            <person name="Op Den Camp H."/>
            <person name="Overmann J."/>
            <person name="Amann R."/>
            <person name="Jetten M.S.M."/>
            <person name="Mascher T."/>
            <person name="Medema M.H."/>
            <person name="Devos D.P."/>
            <person name="Kaster A.-K."/>
            <person name="Ovreas L."/>
            <person name="Rohde M."/>
            <person name="Galperin M.Y."/>
            <person name="Jogler C."/>
        </authorList>
    </citation>
    <scope>NUCLEOTIDE SEQUENCE [LARGE SCALE GENOMIC DNA]</scope>
    <source>
        <strain evidence="4 5">Enr8</strain>
    </source>
</reference>
<gene>
    <name evidence="4" type="ORF">Enr8_15370</name>
</gene>
<dbReference type="RefSeq" id="WP_146430109.1">
    <property type="nucleotide sequence ID" value="NZ_SJPF01000002.1"/>
</dbReference>